<dbReference type="EMBL" id="UINC01001338">
    <property type="protein sequence ID" value="SUZ78011.1"/>
    <property type="molecule type" value="Genomic_DNA"/>
</dbReference>
<feature type="region of interest" description="Disordered" evidence="1">
    <location>
        <begin position="1"/>
        <end position="20"/>
    </location>
</feature>
<evidence type="ECO:0000256" key="1">
    <source>
        <dbReference type="SAM" id="MobiDB-lite"/>
    </source>
</evidence>
<proteinExistence type="predicted"/>
<gene>
    <name evidence="2" type="ORF">METZ01_LOCUS30865</name>
</gene>
<dbReference type="AlphaFoldDB" id="A0A381QFB0"/>
<name>A0A381QFB0_9ZZZZ</name>
<accession>A0A381QFB0</accession>
<organism evidence="2">
    <name type="scientific">marine metagenome</name>
    <dbReference type="NCBI Taxonomy" id="408172"/>
    <lineage>
        <taxon>unclassified sequences</taxon>
        <taxon>metagenomes</taxon>
        <taxon>ecological metagenomes</taxon>
    </lineage>
</organism>
<protein>
    <submittedName>
        <fullName evidence="2">Uncharacterized protein</fullName>
    </submittedName>
</protein>
<sequence length="127" mass="14415">MAERRYRRSQAANPGTGRAPMSPYLALLQVGFSRRCVTANGRTLLPSDFTLIPTSRDGMFLCHFPSPIQVEWTGIEAWELPSTLPRGARTFLPPDKSRRRSPGLHDPPFRTLAQAKKRVNLRESRLR</sequence>
<feature type="region of interest" description="Disordered" evidence="1">
    <location>
        <begin position="86"/>
        <end position="109"/>
    </location>
</feature>
<reference evidence="2" key="1">
    <citation type="submission" date="2018-05" db="EMBL/GenBank/DDBJ databases">
        <authorList>
            <person name="Lanie J.A."/>
            <person name="Ng W.-L."/>
            <person name="Kazmierczak K.M."/>
            <person name="Andrzejewski T.M."/>
            <person name="Davidsen T.M."/>
            <person name="Wayne K.J."/>
            <person name="Tettelin H."/>
            <person name="Glass J.I."/>
            <person name="Rusch D."/>
            <person name="Podicherti R."/>
            <person name="Tsui H.-C.T."/>
            <person name="Winkler M.E."/>
        </authorList>
    </citation>
    <scope>NUCLEOTIDE SEQUENCE</scope>
</reference>
<evidence type="ECO:0000313" key="2">
    <source>
        <dbReference type="EMBL" id="SUZ78011.1"/>
    </source>
</evidence>